<organism evidence="1 2">
    <name type="scientific">Sulfuritortus calidifontis</name>
    <dbReference type="NCBI Taxonomy" id="1914471"/>
    <lineage>
        <taxon>Bacteria</taxon>
        <taxon>Pseudomonadati</taxon>
        <taxon>Pseudomonadota</taxon>
        <taxon>Betaproteobacteria</taxon>
        <taxon>Nitrosomonadales</taxon>
        <taxon>Thiobacillaceae</taxon>
        <taxon>Sulfuritortus</taxon>
    </lineage>
</organism>
<evidence type="ECO:0000313" key="1">
    <source>
        <dbReference type="EMBL" id="TCS73861.1"/>
    </source>
</evidence>
<dbReference type="OrthoDB" id="9781578at2"/>
<evidence type="ECO:0000313" key="2">
    <source>
        <dbReference type="Proteomes" id="UP000295135"/>
    </source>
</evidence>
<accession>A0A4R3K0B0</accession>
<proteinExistence type="predicted"/>
<gene>
    <name evidence="1" type="ORF">EDC61_10183</name>
</gene>
<protein>
    <submittedName>
        <fullName evidence="1">Uncharacterized protein</fullName>
    </submittedName>
</protein>
<reference evidence="1 2" key="1">
    <citation type="submission" date="2019-03" db="EMBL/GenBank/DDBJ databases">
        <title>Genomic Encyclopedia of Type Strains, Phase IV (KMG-IV): sequencing the most valuable type-strain genomes for metagenomic binning, comparative biology and taxonomic classification.</title>
        <authorList>
            <person name="Goeker M."/>
        </authorList>
    </citation>
    <scope>NUCLEOTIDE SEQUENCE [LARGE SCALE GENOMIC DNA]</scope>
    <source>
        <strain evidence="1 2">DSM 103923</strain>
    </source>
</reference>
<dbReference type="RefSeq" id="WP_126459747.1">
    <property type="nucleotide sequence ID" value="NZ_AP018721.1"/>
</dbReference>
<sequence>MAAPTRVKTIWFKKDGVQRGADEVASALATTIWRMADRTVDNLSKAEYDIITPQRGFKIIGELTAFAVHYVDRLVYSRMSQEERVELISALGIRLAEIMEGNILDFTGGQKDPDYDYKAGYIDMLNRRMADYAEFEFPVDKASFQALRFLSLQIREGMEKSDQTWIQDQLMDIEVPEIMGTVKKQVDGFYPARSEA</sequence>
<keyword evidence="2" id="KW-1185">Reference proteome</keyword>
<comment type="caution">
    <text evidence="1">The sequence shown here is derived from an EMBL/GenBank/DDBJ whole genome shotgun (WGS) entry which is preliminary data.</text>
</comment>
<name>A0A4R3K0B0_9PROT</name>
<dbReference type="Proteomes" id="UP000295135">
    <property type="component" value="Unassembled WGS sequence"/>
</dbReference>
<dbReference type="AlphaFoldDB" id="A0A4R3K0B0"/>
<dbReference type="EMBL" id="SLZY01000001">
    <property type="protein sequence ID" value="TCS73861.1"/>
    <property type="molecule type" value="Genomic_DNA"/>
</dbReference>